<organism evidence="2 3">
    <name type="scientific">Adineta steineri</name>
    <dbReference type="NCBI Taxonomy" id="433720"/>
    <lineage>
        <taxon>Eukaryota</taxon>
        <taxon>Metazoa</taxon>
        <taxon>Spiralia</taxon>
        <taxon>Gnathifera</taxon>
        <taxon>Rotifera</taxon>
        <taxon>Eurotatoria</taxon>
        <taxon>Bdelloidea</taxon>
        <taxon>Adinetida</taxon>
        <taxon>Adinetidae</taxon>
        <taxon>Adineta</taxon>
    </lineage>
</organism>
<evidence type="ECO:0000313" key="2">
    <source>
        <dbReference type="EMBL" id="CAF0866894.1"/>
    </source>
</evidence>
<dbReference type="AlphaFoldDB" id="A0A813X2P1"/>
<accession>A0A813X2P1</accession>
<gene>
    <name evidence="2" type="ORF">QVE165_LOCUS7683</name>
</gene>
<dbReference type="Proteomes" id="UP000663832">
    <property type="component" value="Unassembled WGS sequence"/>
</dbReference>
<comment type="caution">
    <text evidence="2">The sequence shown here is derived from an EMBL/GenBank/DDBJ whole genome shotgun (WGS) entry which is preliminary data.</text>
</comment>
<name>A0A813X2P1_9BILA</name>
<feature type="signal peptide" evidence="1">
    <location>
        <begin position="1"/>
        <end position="20"/>
    </location>
</feature>
<proteinExistence type="predicted"/>
<protein>
    <submittedName>
        <fullName evidence="2">Uncharacterized protein</fullName>
    </submittedName>
</protein>
<dbReference type="EMBL" id="CAJNOM010000033">
    <property type="protein sequence ID" value="CAF0866894.1"/>
    <property type="molecule type" value="Genomic_DNA"/>
</dbReference>
<reference evidence="2" key="1">
    <citation type="submission" date="2021-02" db="EMBL/GenBank/DDBJ databases">
        <authorList>
            <person name="Nowell W R."/>
        </authorList>
    </citation>
    <scope>NUCLEOTIDE SEQUENCE</scope>
</reference>
<keyword evidence="3" id="KW-1185">Reference proteome</keyword>
<keyword evidence="1" id="KW-0732">Signal</keyword>
<dbReference type="OrthoDB" id="9987293at2759"/>
<sequence length="119" mass="13783">MKLYVILFAVLMVIIQAVFSQATLTQSLSDNNNLKRMSSAWGKRMSSAWGKRMSSAWGKRAESDNDDLYNYVLRELYYQALHNKNDYPRYPTDNEILDQYLAQRTTANNDDEAAQQNMS</sequence>
<evidence type="ECO:0000256" key="1">
    <source>
        <dbReference type="SAM" id="SignalP"/>
    </source>
</evidence>
<evidence type="ECO:0000313" key="3">
    <source>
        <dbReference type="Proteomes" id="UP000663832"/>
    </source>
</evidence>
<feature type="chain" id="PRO_5032343281" evidence="1">
    <location>
        <begin position="21"/>
        <end position="119"/>
    </location>
</feature>